<accession>A0ABR9ED98</accession>
<proteinExistence type="predicted"/>
<feature type="signal peptide" evidence="1">
    <location>
        <begin position="1"/>
        <end position="25"/>
    </location>
</feature>
<dbReference type="InterPro" id="IPR029058">
    <property type="entry name" value="AB_hydrolase_fold"/>
</dbReference>
<keyword evidence="1" id="KW-0732">Signal</keyword>
<comment type="caution">
    <text evidence="3">The sequence shown here is derived from an EMBL/GenBank/DDBJ whole genome shotgun (WGS) entry which is preliminary data.</text>
</comment>
<dbReference type="Gene3D" id="3.40.50.1820">
    <property type="entry name" value="alpha/beta hydrolase"/>
    <property type="match status" value="1"/>
</dbReference>
<dbReference type="InterPro" id="IPR000073">
    <property type="entry name" value="AB_hydrolase_1"/>
</dbReference>
<organism evidence="3 4">
    <name type="scientific">Pseudoalteromonas aurantia 208</name>
    <dbReference type="NCBI Taxonomy" id="1314867"/>
    <lineage>
        <taxon>Bacteria</taxon>
        <taxon>Pseudomonadati</taxon>
        <taxon>Pseudomonadota</taxon>
        <taxon>Gammaproteobacteria</taxon>
        <taxon>Alteromonadales</taxon>
        <taxon>Pseudoalteromonadaceae</taxon>
        <taxon>Pseudoalteromonas</taxon>
    </lineage>
</organism>
<dbReference type="Proteomes" id="UP000615755">
    <property type="component" value="Unassembled WGS sequence"/>
</dbReference>
<evidence type="ECO:0000259" key="2">
    <source>
        <dbReference type="Pfam" id="PF00561"/>
    </source>
</evidence>
<gene>
    <name evidence="3" type="ORF">PAUR_a1906</name>
</gene>
<name>A0ABR9ED98_9GAMM</name>
<evidence type="ECO:0000313" key="4">
    <source>
        <dbReference type="Proteomes" id="UP000615755"/>
    </source>
</evidence>
<feature type="chain" id="PRO_5045754668" description="AB hydrolase-1 domain-containing protein" evidence="1">
    <location>
        <begin position="26"/>
        <end position="527"/>
    </location>
</feature>
<feature type="domain" description="AB hydrolase-1" evidence="2">
    <location>
        <begin position="97"/>
        <end position="461"/>
    </location>
</feature>
<reference evidence="3 4" key="1">
    <citation type="submission" date="2015-03" db="EMBL/GenBank/DDBJ databases">
        <title>Genome sequence of Pseudoalteromonas aurantia.</title>
        <authorList>
            <person name="Xie B.-B."/>
            <person name="Rong J.-C."/>
            <person name="Qin Q.-L."/>
            <person name="Zhang Y.-Z."/>
        </authorList>
    </citation>
    <scope>NUCLEOTIDE SEQUENCE [LARGE SCALE GENOMIC DNA]</scope>
    <source>
        <strain evidence="3 4">208</strain>
    </source>
</reference>
<evidence type="ECO:0000313" key="3">
    <source>
        <dbReference type="EMBL" id="MBE0368329.1"/>
    </source>
</evidence>
<protein>
    <recommendedName>
        <fullName evidence="2">AB hydrolase-1 domain-containing protein</fullName>
    </recommendedName>
</protein>
<keyword evidence="4" id="KW-1185">Reference proteome</keyword>
<dbReference type="RefSeq" id="WP_192507625.1">
    <property type="nucleotide sequence ID" value="NZ_AQGV01000012.1"/>
</dbReference>
<evidence type="ECO:0000256" key="1">
    <source>
        <dbReference type="SAM" id="SignalP"/>
    </source>
</evidence>
<dbReference type="SUPFAM" id="SSF53474">
    <property type="entry name" value="alpha/beta-Hydrolases"/>
    <property type="match status" value="1"/>
</dbReference>
<dbReference type="EMBL" id="AQGV01000012">
    <property type="protein sequence ID" value="MBE0368329.1"/>
    <property type="molecule type" value="Genomic_DNA"/>
</dbReference>
<sequence>MTFKGNVFLSLILVALMSLSSTSFASTHFNKKISEYNQYQEFNWGQCPAQFNTTDKQNKCSFAEVPLDWADPTGKKIEVLVAKYPARGGVSKGQLWMISGGPGASASIAFPHVIEYDMADIVEDHDVYIIEHRGIGWSTELQCDWRDYFNPQACFDAQHEIWGDGLFEFNTTNAARDLEYVISKSRALNWLPSYIYGVSYGTMLVQRFTQIAPNGAQGIILDSVLPTTNFGADMYEENADKVFTQLADYCDLDEYCRSKFVSPVNQTIRDTLSKHFAGQHCSDVSIDREKLQLWSMEQISRNDKRALLPFYSRLARCNTDDIVALKKAVTFYKLGGSTFILRQENNVPDEFKATFSGPLYDLISMNEINFVKRSVDQRRLFCANAVVCFTLADHALSAKYQSTWSERYTGEYIYKRMSHYMPLIAFNGTLDHATPIFHAKTIESSFTNINQRFIEVPYAPHGVVFNTGVKTAGEGICGVDIMESFMENPWTKPNTDCLNDLTDHTFKLAIEHSQEVYGEDDAFGSFK</sequence>
<dbReference type="Pfam" id="PF00561">
    <property type="entry name" value="Abhydrolase_1"/>
    <property type="match status" value="1"/>
</dbReference>